<dbReference type="InterPro" id="IPR000322">
    <property type="entry name" value="Glyco_hydro_31_TIM"/>
</dbReference>
<feature type="domain" description="Glycosyl hydrolase family 31 C-terminal" evidence="5">
    <location>
        <begin position="602"/>
        <end position="689"/>
    </location>
</feature>
<evidence type="ECO:0000259" key="3">
    <source>
        <dbReference type="Pfam" id="PF01055"/>
    </source>
</evidence>
<name>A0A7X4GJ38_9SPHN</name>
<dbReference type="RefSeq" id="WP_160986171.1">
    <property type="nucleotide sequence ID" value="NZ_WVTD01000008.1"/>
</dbReference>
<evidence type="ECO:0000256" key="1">
    <source>
        <dbReference type="ARBA" id="ARBA00007806"/>
    </source>
</evidence>
<accession>A0A7X4GJ38</accession>
<evidence type="ECO:0000313" key="6">
    <source>
        <dbReference type="EMBL" id="MYL98534.1"/>
    </source>
</evidence>
<comment type="similarity">
    <text evidence="1 2">Belongs to the glycosyl hydrolase 31 family.</text>
</comment>
<dbReference type="Gene3D" id="3.20.20.80">
    <property type="entry name" value="Glycosidases"/>
    <property type="match status" value="1"/>
</dbReference>
<dbReference type="AlphaFoldDB" id="A0A7X4GJ38"/>
<evidence type="ECO:0000256" key="2">
    <source>
        <dbReference type="RuleBase" id="RU361185"/>
    </source>
</evidence>
<evidence type="ECO:0000259" key="5">
    <source>
        <dbReference type="Pfam" id="PF21365"/>
    </source>
</evidence>
<reference evidence="6 7" key="1">
    <citation type="submission" date="2019-12" db="EMBL/GenBank/DDBJ databases">
        <authorList>
            <person name="Feng G."/>
            <person name="Zhu H."/>
        </authorList>
    </citation>
    <scope>NUCLEOTIDE SEQUENCE [LARGE SCALE GENOMIC DNA]</scope>
    <source>
        <strain evidence="6 7">FGD1</strain>
    </source>
</reference>
<dbReference type="SUPFAM" id="SSF74650">
    <property type="entry name" value="Galactose mutarotase-like"/>
    <property type="match status" value="1"/>
</dbReference>
<dbReference type="PANTHER" id="PTHR22762:SF165">
    <property type="entry name" value="PUTATIVE (AFU_ORTHOLOGUE AFUA_1G06560)-RELATED"/>
    <property type="match status" value="1"/>
</dbReference>
<evidence type="ECO:0000313" key="7">
    <source>
        <dbReference type="Proteomes" id="UP000465810"/>
    </source>
</evidence>
<dbReference type="GO" id="GO:0004553">
    <property type="term" value="F:hydrolase activity, hydrolyzing O-glycosyl compounds"/>
    <property type="evidence" value="ECO:0007669"/>
    <property type="project" value="InterPro"/>
</dbReference>
<dbReference type="InterPro" id="IPR048395">
    <property type="entry name" value="Glyco_hydro_31_C"/>
</dbReference>
<dbReference type="GO" id="GO:0005975">
    <property type="term" value="P:carbohydrate metabolic process"/>
    <property type="evidence" value="ECO:0007669"/>
    <property type="project" value="InterPro"/>
</dbReference>
<comment type="caution">
    <text evidence="6">The sequence shown here is derived from an EMBL/GenBank/DDBJ whole genome shotgun (WGS) entry which is preliminary data.</text>
</comment>
<dbReference type="InterPro" id="IPR013780">
    <property type="entry name" value="Glyco_hydro_b"/>
</dbReference>
<keyword evidence="7" id="KW-1185">Reference proteome</keyword>
<dbReference type="InterPro" id="IPR017853">
    <property type="entry name" value="GH"/>
</dbReference>
<dbReference type="CDD" id="cd14752">
    <property type="entry name" value="GH31_N"/>
    <property type="match status" value="1"/>
</dbReference>
<proteinExistence type="inferred from homology"/>
<dbReference type="Gene3D" id="2.60.40.1180">
    <property type="entry name" value="Golgi alpha-mannosidase II"/>
    <property type="match status" value="1"/>
</dbReference>
<gene>
    <name evidence="6" type="ORF">GR702_12230</name>
</gene>
<keyword evidence="2" id="KW-0326">Glycosidase</keyword>
<keyword evidence="2" id="KW-0378">Hydrolase</keyword>
<feature type="domain" description="Glycoside hydrolase family 31 TIM barrel" evidence="3">
    <location>
        <begin position="266"/>
        <end position="591"/>
    </location>
</feature>
<dbReference type="EMBL" id="WVTD01000008">
    <property type="protein sequence ID" value="MYL98534.1"/>
    <property type="molecule type" value="Genomic_DNA"/>
</dbReference>
<dbReference type="InterPro" id="IPR011013">
    <property type="entry name" value="Gal_mutarotase_sf_dom"/>
</dbReference>
<dbReference type="CDD" id="cd06599">
    <property type="entry name" value="GH31_glycosidase_Aec37"/>
    <property type="match status" value="1"/>
</dbReference>
<dbReference type="GO" id="GO:0030246">
    <property type="term" value="F:carbohydrate binding"/>
    <property type="evidence" value="ECO:0007669"/>
    <property type="project" value="InterPro"/>
</dbReference>
<organism evidence="6 7">
    <name type="scientific">Novosphingobium silvae</name>
    <dbReference type="NCBI Taxonomy" id="2692619"/>
    <lineage>
        <taxon>Bacteria</taxon>
        <taxon>Pseudomonadati</taxon>
        <taxon>Pseudomonadota</taxon>
        <taxon>Alphaproteobacteria</taxon>
        <taxon>Sphingomonadales</taxon>
        <taxon>Sphingomonadaceae</taxon>
        <taxon>Novosphingobium</taxon>
    </lineage>
</organism>
<protein>
    <submittedName>
        <fullName evidence="6">Alpha-glucosidase</fullName>
    </submittedName>
</protein>
<dbReference type="Pfam" id="PF21365">
    <property type="entry name" value="Glyco_hydro_31_3rd"/>
    <property type="match status" value="1"/>
</dbReference>
<dbReference type="Pfam" id="PF01055">
    <property type="entry name" value="Glyco_hydro_31_2nd"/>
    <property type="match status" value="1"/>
</dbReference>
<dbReference type="Proteomes" id="UP000465810">
    <property type="component" value="Unassembled WGS sequence"/>
</dbReference>
<dbReference type="Pfam" id="PF13802">
    <property type="entry name" value="Gal_mutarotas_2"/>
    <property type="match status" value="1"/>
</dbReference>
<dbReference type="SUPFAM" id="SSF51445">
    <property type="entry name" value="(Trans)glycosidases"/>
    <property type="match status" value="1"/>
</dbReference>
<sequence>MRHATLSRPPLFHVAERATGRVTLASDTMATAHIFVLEEDVVRLLLLPEGTVKGPPSWAIAPGAEDVAEPGRDRMSVEGFSCPDCLVTEGGGQVVVETARIRLTIALEGFHCRWEQRDGEAWRTMMTDRPTQSYDFGWWDGRVHHHVARPAGERYYGLGEKSGEMNRAGRRFRFTNLDPMGYDAESSDPLYKAIPYILVADAQNACHGAFYDIMGEVTVDLGQELDNYHGHFRSMVAESGDLDLYMIAGPDALSVTRRFTWLTGQPALMPRWSLGYSGSTMTYTDAPDAQARMQDFVDKLEQHDIGCTSFHLSSGYTSIGPKRYVFNWNRDKFPDPAAFVAGYRSAGIELVPNIKPAFLRDHPRFGELAEAGLMVSDEEGRPTEVQFWDEVGAFIDFTKPKAAAWWRAQVKAALLDYGIRSTWNDNNEYGVWDARARFDFFGSPRPASEARPLQSLLMMRASRRAQMENEPGQRPYVVSRSGMAGLQRYAQTWTGDNRTDWKTIRYNARMALGLALSGVSNSGHDVGGFAGRKPEPELFLRWVQAGVLMPRFSIHSWNDDASVNEPWMYPAHLPAIHRLMALRQKLIPYLADLLWRYHHDYEPVERPLWLDFPEDEASWADGDAYLLGSGLMVLLACDPGVESVSTRLPQGADWIDPWTGDRHRGGSDVVLAAPLDGLPPVLARVGSAIPVDLAQGGVRPQPFARGLWLFPPAGEGEFDWSFHEDDGATDKPAARWSGTCRSDAEAVEVTVGCDAPGTFGDGEITIVLPLGDRREISVSGRSFDALEVEGRRAARAKVA</sequence>
<dbReference type="SUPFAM" id="SSF51011">
    <property type="entry name" value="Glycosyl hydrolase domain"/>
    <property type="match status" value="1"/>
</dbReference>
<evidence type="ECO:0000259" key="4">
    <source>
        <dbReference type="Pfam" id="PF13802"/>
    </source>
</evidence>
<dbReference type="PANTHER" id="PTHR22762">
    <property type="entry name" value="ALPHA-GLUCOSIDASE"/>
    <property type="match status" value="1"/>
</dbReference>
<dbReference type="InterPro" id="IPR025887">
    <property type="entry name" value="Glyco_hydro_31_N_dom"/>
</dbReference>
<dbReference type="Gene3D" id="2.60.40.1760">
    <property type="entry name" value="glycosyl hydrolase (family 31)"/>
    <property type="match status" value="1"/>
</dbReference>
<feature type="domain" description="Glycoside hydrolase family 31 N-terminal" evidence="4">
    <location>
        <begin position="32"/>
        <end position="220"/>
    </location>
</feature>